<comment type="subcellular location">
    <subcellularLocation>
        <location evidence="1">Nucleus</location>
    </subcellularLocation>
</comment>
<protein>
    <recommendedName>
        <fullName evidence="9">Deformed</fullName>
    </recommendedName>
</protein>
<dbReference type="GO" id="GO:0045944">
    <property type="term" value="P:positive regulation of transcription by RNA polymerase II"/>
    <property type="evidence" value="ECO:0007669"/>
    <property type="project" value="TreeGrafter"/>
</dbReference>
<evidence type="ECO:0000256" key="5">
    <source>
        <dbReference type="ARBA" id="ARBA00023242"/>
    </source>
</evidence>
<dbReference type="InterPro" id="IPR050609">
    <property type="entry name" value="Antp_homeobox_Deformed_sf"/>
</dbReference>
<evidence type="ECO:0000256" key="4">
    <source>
        <dbReference type="ARBA" id="ARBA00023155"/>
    </source>
</evidence>
<dbReference type="EMBL" id="JAPXFL010000001">
    <property type="protein sequence ID" value="KAK9512246.1"/>
    <property type="molecule type" value="Genomic_DNA"/>
</dbReference>
<dbReference type="GO" id="GO:0005654">
    <property type="term" value="C:nucleoplasm"/>
    <property type="evidence" value="ECO:0007669"/>
    <property type="project" value="TreeGrafter"/>
</dbReference>
<evidence type="ECO:0000256" key="2">
    <source>
        <dbReference type="ARBA" id="ARBA00022473"/>
    </source>
</evidence>
<dbReference type="AlphaFoldDB" id="A0AAW1DNL8"/>
<evidence type="ECO:0000313" key="7">
    <source>
        <dbReference type="EMBL" id="KAK9512246.1"/>
    </source>
</evidence>
<feature type="region of interest" description="Disordered" evidence="6">
    <location>
        <begin position="125"/>
        <end position="208"/>
    </location>
</feature>
<dbReference type="Proteomes" id="UP001461498">
    <property type="component" value="Unassembled WGS sequence"/>
</dbReference>
<feature type="compositionally biased region" description="Acidic residues" evidence="6">
    <location>
        <begin position="177"/>
        <end position="191"/>
    </location>
</feature>
<dbReference type="GO" id="GO:0009952">
    <property type="term" value="P:anterior/posterior pattern specification"/>
    <property type="evidence" value="ECO:0007669"/>
    <property type="project" value="TreeGrafter"/>
</dbReference>
<reference evidence="7 8" key="1">
    <citation type="submission" date="2022-12" db="EMBL/GenBank/DDBJ databases">
        <title>Chromosome-level genome assembly of true bugs.</title>
        <authorList>
            <person name="Ma L."/>
            <person name="Li H."/>
        </authorList>
    </citation>
    <scope>NUCLEOTIDE SEQUENCE [LARGE SCALE GENOMIC DNA]</scope>
    <source>
        <strain evidence="7">Lab_2022b</strain>
    </source>
</reference>
<dbReference type="PROSITE" id="PS00032">
    <property type="entry name" value="ANTENNAPEDIA"/>
    <property type="match status" value="1"/>
</dbReference>
<dbReference type="InterPro" id="IPR001827">
    <property type="entry name" value="Homeobox_Antennapedia_CS"/>
</dbReference>
<evidence type="ECO:0000256" key="3">
    <source>
        <dbReference type="ARBA" id="ARBA00023125"/>
    </source>
</evidence>
<dbReference type="GO" id="GO:0000981">
    <property type="term" value="F:DNA-binding transcription factor activity, RNA polymerase II-specific"/>
    <property type="evidence" value="ECO:0007669"/>
    <property type="project" value="TreeGrafter"/>
</dbReference>
<feature type="compositionally biased region" description="Polar residues" evidence="6">
    <location>
        <begin position="91"/>
        <end position="104"/>
    </location>
</feature>
<dbReference type="PANTHER" id="PTHR45771">
    <property type="entry name" value="HOMEOTIC PROTEIN DEFORMED"/>
    <property type="match status" value="1"/>
</dbReference>
<evidence type="ECO:0000256" key="6">
    <source>
        <dbReference type="SAM" id="MobiDB-lite"/>
    </source>
</evidence>
<accession>A0AAW1DNL8</accession>
<evidence type="ECO:0000256" key="1">
    <source>
        <dbReference type="ARBA" id="ARBA00004123"/>
    </source>
</evidence>
<dbReference type="PANTHER" id="PTHR45771:SF6">
    <property type="entry name" value="HOMEOTIC PROTEIN SEX COMBS REDUCED"/>
    <property type="match status" value="1"/>
</dbReference>
<dbReference type="GO" id="GO:0000978">
    <property type="term" value="F:RNA polymerase II cis-regulatory region sequence-specific DNA binding"/>
    <property type="evidence" value="ECO:0007669"/>
    <property type="project" value="TreeGrafter"/>
</dbReference>
<proteinExistence type="predicted"/>
<keyword evidence="2" id="KW-0217">Developmental protein</keyword>
<comment type="caution">
    <text evidence="7">The sequence shown here is derived from an EMBL/GenBank/DDBJ whole genome shotgun (WGS) entry which is preliminary data.</text>
</comment>
<sequence>MSSFLMNSPSYHHQAAVLVDPKFPPTEEYSQSNYITSDFFGHHHHHHHHVHHPTATTAAVGGPPNGLTTANYGPSAYGTQQTPIQHHHGGVTSTQPHHTGNATAQQHQYLSHHHQYSSNYQYYPLSSQDVHGMPPTADGQPPGPPGALLQSACPSQTHEDSPKSSSPGQVQHLQGQDDSDHDTLDEDELLLMDDNSSPLTIDESSESGDRIIYPWMRKIHVAGAGK</sequence>
<evidence type="ECO:0000313" key="8">
    <source>
        <dbReference type="Proteomes" id="UP001461498"/>
    </source>
</evidence>
<evidence type="ECO:0008006" key="9">
    <source>
        <dbReference type="Google" id="ProtNLM"/>
    </source>
</evidence>
<keyword evidence="8" id="KW-1185">Reference proteome</keyword>
<keyword evidence="5" id="KW-0539">Nucleus</keyword>
<keyword evidence="3" id="KW-0238">DNA-binding</keyword>
<keyword evidence="4" id="KW-0371">Homeobox</keyword>
<feature type="compositionally biased region" description="Polar residues" evidence="6">
    <location>
        <begin position="163"/>
        <end position="176"/>
    </location>
</feature>
<feature type="region of interest" description="Disordered" evidence="6">
    <location>
        <begin position="77"/>
        <end position="111"/>
    </location>
</feature>
<name>A0AAW1DNL8_9HEMI</name>
<gene>
    <name evidence="7" type="ORF">O3M35_000714</name>
</gene>
<organism evidence="7 8">
    <name type="scientific">Rhynocoris fuscipes</name>
    <dbReference type="NCBI Taxonomy" id="488301"/>
    <lineage>
        <taxon>Eukaryota</taxon>
        <taxon>Metazoa</taxon>
        <taxon>Ecdysozoa</taxon>
        <taxon>Arthropoda</taxon>
        <taxon>Hexapoda</taxon>
        <taxon>Insecta</taxon>
        <taxon>Pterygota</taxon>
        <taxon>Neoptera</taxon>
        <taxon>Paraneoptera</taxon>
        <taxon>Hemiptera</taxon>
        <taxon>Heteroptera</taxon>
        <taxon>Panheteroptera</taxon>
        <taxon>Cimicomorpha</taxon>
        <taxon>Reduviidae</taxon>
        <taxon>Harpactorinae</taxon>
        <taxon>Harpactorini</taxon>
        <taxon>Rhynocoris</taxon>
    </lineage>
</organism>